<keyword evidence="4 7" id="KW-1133">Transmembrane helix</keyword>
<comment type="caution">
    <text evidence="10">The sequence shown here is derived from an EMBL/GenBank/DDBJ whole genome shotgun (WGS) entry which is preliminary data.</text>
</comment>
<evidence type="ECO:0000256" key="2">
    <source>
        <dbReference type="ARBA" id="ARBA00022475"/>
    </source>
</evidence>
<dbReference type="Pfam" id="PF04024">
    <property type="entry name" value="PspC"/>
    <property type="match status" value="1"/>
</dbReference>
<dbReference type="Proteomes" id="UP000462865">
    <property type="component" value="Unassembled WGS sequence"/>
</dbReference>
<evidence type="ECO:0000313" key="10">
    <source>
        <dbReference type="EMBL" id="ROT92121.1"/>
    </source>
</evidence>
<evidence type="ECO:0000259" key="8">
    <source>
        <dbReference type="Pfam" id="PF04024"/>
    </source>
</evidence>
<proteinExistence type="predicted"/>
<evidence type="ECO:0000256" key="3">
    <source>
        <dbReference type="ARBA" id="ARBA00022692"/>
    </source>
</evidence>
<dbReference type="AlphaFoldDB" id="A0A423UP02"/>
<evidence type="ECO:0000313" key="12">
    <source>
        <dbReference type="Proteomes" id="UP000462865"/>
    </source>
</evidence>
<evidence type="ECO:0000256" key="4">
    <source>
        <dbReference type="ARBA" id="ARBA00022989"/>
    </source>
</evidence>
<feature type="compositionally biased region" description="Basic residues" evidence="6">
    <location>
        <begin position="1"/>
        <end position="11"/>
    </location>
</feature>
<feature type="region of interest" description="Disordered" evidence="6">
    <location>
        <begin position="155"/>
        <end position="240"/>
    </location>
</feature>
<evidence type="ECO:0000256" key="7">
    <source>
        <dbReference type="SAM" id="Phobius"/>
    </source>
</evidence>
<evidence type="ECO:0000256" key="6">
    <source>
        <dbReference type="SAM" id="MobiDB-lite"/>
    </source>
</evidence>
<evidence type="ECO:0000256" key="5">
    <source>
        <dbReference type="ARBA" id="ARBA00023136"/>
    </source>
</evidence>
<dbReference type="Proteomes" id="UP000285258">
    <property type="component" value="Unassembled WGS sequence"/>
</dbReference>
<organism evidence="10 11">
    <name type="scientific">Gordonibacter urolithinfaciens</name>
    <dbReference type="NCBI Taxonomy" id="1335613"/>
    <lineage>
        <taxon>Bacteria</taxon>
        <taxon>Bacillati</taxon>
        <taxon>Actinomycetota</taxon>
        <taxon>Coriobacteriia</taxon>
        <taxon>Eggerthellales</taxon>
        <taxon>Eggerthellaceae</taxon>
        <taxon>Gordonibacter</taxon>
    </lineage>
</organism>
<reference evidence="11" key="1">
    <citation type="submission" date="2018-05" db="EMBL/GenBank/DDBJ databases">
        <title>Genome Sequencing of selected type strains of the family Eggerthellaceae.</title>
        <authorList>
            <person name="Danylec N."/>
            <person name="Stoll D.A."/>
            <person name="Doetsch A."/>
            <person name="Huch M."/>
        </authorList>
    </citation>
    <scope>NUCLEOTIDE SEQUENCE [LARGE SCALE GENOMIC DNA]</scope>
    <source>
        <strain evidence="11">DSM 27213</strain>
    </source>
</reference>
<keyword evidence="3 7" id="KW-0812">Transmembrane</keyword>
<reference evidence="9 12" key="4">
    <citation type="journal article" date="2019" name="Nat. Med.">
        <title>A library of human gut bacterial isolates paired with longitudinal multiomics data enables mechanistic microbiome research.</title>
        <authorList>
            <person name="Poyet M."/>
            <person name="Groussin M."/>
            <person name="Gibbons S.M."/>
            <person name="Avila-Pacheco J."/>
            <person name="Jiang X."/>
            <person name="Kearney S.M."/>
            <person name="Perrotta A.R."/>
            <person name="Berdy B."/>
            <person name="Zhao S."/>
            <person name="Lieberman T.D."/>
            <person name="Swanson P.K."/>
            <person name="Smith M."/>
            <person name="Roesemann S."/>
            <person name="Alexander J.E."/>
            <person name="Rich S.A."/>
            <person name="Livny J."/>
            <person name="Vlamakis H."/>
            <person name="Clish C."/>
            <person name="Bullock K."/>
            <person name="Deik A."/>
            <person name="Scott J."/>
            <person name="Pierce K.A."/>
            <person name="Xavier R.J."/>
            <person name="Alm E.J."/>
        </authorList>
    </citation>
    <scope>NUCLEOTIDE SEQUENCE [LARGE SCALE GENOMIC DNA]</scope>
    <source>
        <strain evidence="9 12">BIOML-A1</strain>
    </source>
</reference>
<feature type="transmembrane region" description="Helical" evidence="7">
    <location>
        <begin position="75"/>
        <end position="100"/>
    </location>
</feature>
<dbReference type="PANTHER" id="PTHR33885:SF3">
    <property type="entry name" value="PHAGE SHOCK PROTEIN C"/>
    <property type="match status" value="1"/>
</dbReference>
<feature type="domain" description="Phage shock protein PspC N-terminal" evidence="8">
    <location>
        <begin position="46"/>
        <end position="102"/>
    </location>
</feature>
<evidence type="ECO:0000313" key="9">
    <source>
        <dbReference type="EMBL" id="MSA94171.1"/>
    </source>
</evidence>
<feature type="region of interest" description="Disordered" evidence="6">
    <location>
        <begin position="1"/>
        <end position="42"/>
    </location>
</feature>
<dbReference type="EMBL" id="QIBW01000001">
    <property type="protein sequence ID" value="ROT92121.1"/>
    <property type="molecule type" value="Genomic_DNA"/>
</dbReference>
<dbReference type="GO" id="GO:0005886">
    <property type="term" value="C:plasma membrane"/>
    <property type="evidence" value="ECO:0007669"/>
    <property type="project" value="UniProtKB-SubCell"/>
</dbReference>
<reference evidence="10" key="3">
    <citation type="journal article" date="2019" name="Microbiol. Resour. Announc.">
        <title>Draft Genome Sequences of Type Strains of Gordonibacter faecihominis, Paraeggerthella hongkongensis, Parvibacter caecicola,Slackia equolifaciens, Slackia faecicanis, and Slackia isoflavoniconvertens.</title>
        <authorList>
            <person name="Danylec N."/>
            <person name="Stoll D.A."/>
            <person name="Dotsch A."/>
            <person name="Huch M."/>
        </authorList>
    </citation>
    <scope>NUCLEOTIDE SEQUENCE</scope>
    <source>
        <strain evidence="10">DSM 27213</strain>
    </source>
</reference>
<evidence type="ECO:0000256" key="1">
    <source>
        <dbReference type="ARBA" id="ARBA00004162"/>
    </source>
</evidence>
<protein>
    <submittedName>
        <fullName evidence="10">PspC domain-containing protein</fullName>
    </submittedName>
</protein>
<dbReference type="InterPro" id="IPR007168">
    <property type="entry name" value="Phageshock_PspC_N"/>
</dbReference>
<keyword evidence="5 7" id="KW-0472">Membrane</keyword>
<dbReference type="InterPro" id="IPR052027">
    <property type="entry name" value="PspC"/>
</dbReference>
<comment type="subcellular location">
    <subcellularLocation>
        <location evidence="1">Cell membrane</location>
        <topology evidence="1">Single-pass membrane protein</topology>
    </subcellularLocation>
</comment>
<feature type="compositionally biased region" description="Low complexity" evidence="6">
    <location>
        <begin position="168"/>
        <end position="183"/>
    </location>
</feature>
<reference evidence="10" key="2">
    <citation type="journal article" date="2019" name="Int. J. Syst. Evol. Microbiol.">
        <title>Gordonibacter faecihominis is a later heterotypic synonym of Gordonibacter urolithinfaciens.</title>
        <authorList>
            <person name="Danylec N."/>
            <person name="Stoll D.A."/>
            <person name="Huch M."/>
        </authorList>
    </citation>
    <scope>NUCLEOTIDE SEQUENCE</scope>
    <source>
        <strain evidence="10">DSM 27213</strain>
    </source>
</reference>
<evidence type="ECO:0000313" key="11">
    <source>
        <dbReference type="Proteomes" id="UP000285258"/>
    </source>
</evidence>
<dbReference type="EMBL" id="WKZA01000009">
    <property type="protein sequence ID" value="MSA94171.1"/>
    <property type="molecule type" value="Genomic_DNA"/>
</dbReference>
<feature type="transmembrane region" description="Helical" evidence="7">
    <location>
        <begin position="257"/>
        <end position="276"/>
    </location>
</feature>
<feature type="transmembrane region" description="Helical" evidence="7">
    <location>
        <begin position="371"/>
        <end position="390"/>
    </location>
</feature>
<feature type="transmembrane region" description="Helical" evidence="7">
    <location>
        <begin position="53"/>
        <end position="69"/>
    </location>
</feature>
<dbReference type="PANTHER" id="PTHR33885">
    <property type="entry name" value="PHAGE SHOCK PROTEIN C"/>
    <property type="match status" value="1"/>
</dbReference>
<feature type="transmembrane region" description="Helical" evidence="7">
    <location>
        <begin position="288"/>
        <end position="306"/>
    </location>
</feature>
<feature type="transmembrane region" description="Helical" evidence="7">
    <location>
        <begin position="343"/>
        <end position="364"/>
    </location>
</feature>
<accession>A0A423UP02</accession>
<sequence length="419" mass="44625">MRRPCRPRKTRAAVLPKPLPKKPSILPPTDSAAPKVRPGGSVNTEKRLYRSRNALVGGVCAGVAEYFSFDPLVARILTVALTLSTAGLFAVAYAALWAILPLAPNEAGPVEVEPHSVHSDTYGSVDVGASRNRADDAARAASEAAAAQQHLPYDAYAGTGHVPPEPPTAEAAAWAHRAQSQAPGWQAPGWQPPSWQSPNWQAPPNAGREPVEGGSPQVPGGYADPLQAGAPSSWRAPDGAAVPPPVTMQQPRRNGGVKAAVFTGSFLLFFGIAALLAENIDGVSWWQFWPLVLAIIGIVQMVVPGVPGRRMLQFVDGLMLFSLGATLLLFSLGVVGWTSLQLMFLNLWPLLLMMAGFFVIGGALHAPWWTLLAGLCFVAFCVLGVLWFSVPGPNDLIVLTLPYGREFAFPFEVSIAVVR</sequence>
<keyword evidence="2" id="KW-1003">Cell membrane</keyword>
<gene>
    <name evidence="10" type="ORF">DMP12_01125</name>
    <name evidence="9" type="ORF">GKG38_03665</name>
</gene>
<feature type="transmembrane region" description="Helical" evidence="7">
    <location>
        <begin position="318"/>
        <end position="337"/>
    </location>
</feature>
<name>A0A423UP02_9ACTN</name>
<feature type="compositionally biased region" description="Polar residues" evidence="6">
    <location>
        <begin position="193"/>
        <end position="202"/>
    </location>
</feature>